<feature type="non-terminal residue" evidence="7">
    <location>
        <position position="274"/>
    </location>
</feature>
<dbReference type="PROSITE" id="PS50067">
    <property type="entry name" value="KINESIN_MOTOR_2"/>
    <property type="match status" value="1"/>
</dbReference>
<dbReference type="PRINTS" id="PR00380">
    <property type="entry name" value="KINESINHEAVY"/>
</dbReference>
<keyword evidence="1 4" id="KW-0547">Nucleotide-binding</keyword>
<keyword evidence="2 4" id="KW-0067">ATP-binding</keyword>
<comment type="caution">
    <text evidence="3">Lacks conserved residue(s) required for the propagation of feature annotation.</text>
</comment>
<feature type="compositionally biased region" description="Polar residues" evidence="5">
    <location>
        <begin position="1"/>
        <end position="10"/>
    </location>
</feature>
<accession>A0ABS2XSH9</accession>
<keyword evidence="4" id="KW-0505">Motor protein</keyword>
<dbReference type="PROSITE" id="PS00411">
    <property type="entry name" value="KINESIN_MOTOR_1"/>
    <property type="match status" value="1"/>
</dbReference>
<proteinExistence type="inferred from homology"/>
<feature type="non-terminal residue" evidence="7">
    <location>
        <position position="1"/>
    </location>
</feature>
<evidence type="ECO:0000256" key="5">
    <source>
        <dbReference type="SAM" id="MobiDB-lite"/>
    </source>
</evidence>
<organism evidence="7 8">
    <name type="scientific">Polyodon spathula</name>
    <name type="common">North American paddlefish</name>
    <name type="synonym">Squalus spathula</name>
    <dbReference type="NCBI Taxonomy" id="7913"/>
    <lineage>
        <taxon>Eukaryota</taxon>
        <taxon>Metazoa</taxon>
        <taxon>Chordata</taxon>
        <taxon>Craniata</taxon>
        <taxon>Vertebrata</taxon>
        <taxon>Euteleostomi</taxon>
        <taxon>Actinopterygii</taxon>
        <taxon>Chondrostei</taxon>
        <taxon>Acipenseriformes</taxon>
        <taxon>Polyodontidae</taxon>
        <taxon>Polyodon</taxon>
    </lineage>
</organism>
<evidence type="ECO:0000256" key="2">
    <source>
        <dbReference type="ARBA" id="ARBA00022840"/>
    </source>
</evidence>
<dbReference type="Pfam" id="PF00225">
    <property type="entry name" value="Kinesin"/>
    <property type="match status" value="1"/>
</dbReference>
<evidence type="ECO:0000313" key="7">
    <source>
        <dbReference type="EMBL" id="MBN3276859.1"/>
    </source>
</evidence>
<comment type="caution">
    <text evidence="7">The sequence shown here is derived from an EMBL/GenBank/DDBJ whole genome shotgun (WGS) entry which is preliminary data.</text>
</comment>
<dbReference type="EMBL" id="JAAWVQ010063239">
    <property type="protein sequence ID" value="MBN3276859.1"/>
    <property type="molecule type" value="Genomic_DNA"/>
</dbReference>
<gene>
    <name evidence="7" type="primary">Kif14</name>
    <name evidence="7" type="ORF">GTO93_0015210</name>
</gene>
<dbReference type="SMART" id="SM00129">
    <property type="entry name" value="KISc"/>
    <property type="match status" value="1"/>
</dbReference>
<evidence type="ECO:0000256" key="3">
    <source>
        <dbReference type="PROSITE-ProRule" id="PRU00283"/>
    </source>
</evidence>
<reference evidence="7" key="1">
    <citation type="journal article" date="2021" name="Cell">
        <title>Tracing the genetic footprints of vertebrate landing in non-teleost ray-finned fishes.</title>
        <authorList>
            <person name="Bi X."/>
            <person name="Wang K."/>
            <person name="Yang L."/>
            <person name="Pan H."/>
            <person name="Jiang H."/>
            <person name="Wei Q."/>
            <person name="Fang M."/>
            <person name="Yu H."/>
            <person name="Zhu C."/>
            <person name="Cai Y."/>
            <person name="He Y."/>
            <person name="Gan X."/>
            <person name="Zeng H."/>
            <person name="Yu D."/>
            <person name="Zhu Y."/>
            <person name="Jiang H."/>
            <person name="Qiu Q."/>
            <person name="Yang H."/>
            <person name="Zhang Y.E."/>
            <person name="Wang W."/>
            <person name="Zhu M."/>
            <person name="He S."/>
            <person name="Zhang G."/>
        </authorList>
    </citation>
    <scope>NUCLEOTIDE SEQUENCE</scope>
    <source>
        <strain evidence="7">Pddl_001</strain>
    </source>
</reference>
<keyword evidence="4" id="KW-0493">Microtubule</keyword>
<dbReference type="InterPro" id="IPR056523">
    <property type="entry name" value="4HB_KIF14"/>
</dbReference>
<dbReference type="InterPro" id="IPR036961">
    <property type="entry name" value="Kinesin_motor_dom_sf"/>
</dbReference>
<dbReference type="Gene3D" id="3.40.850.10">
    <property type="entry name" value="Kinesin motor domain"/>
    <property type="match status" value="1"/>
</dbReference>
<evidence type="ECO:0000259" key="6">
    <source>
        <dbReference type="PROSITE" id="PS50067"/>
    </source>
</evidence>
<dbReference type="PANTHER" id="PTHR47117">
    <property type="entry name" value="STAR-RELATED LIPID TRANSFER PROTEIN 9"/>
    <property type="match status" value="1"/>
</dbReference>
<evidence type="ECO:0000313" key="8">
    <source>
        <dbReference type="Proteomes" id="UP001166093"/>
    </source>
</evidence>
<dbReference type="Proteomes" id="UP001166093">
    <property type="component" value="Unassembled WGS sequence"/>
</dbReference>
<name>A0ABS2XSH9_POLSP</name>
<dbReference type="SUPFAM" id="SSF52540">
    <property type="entry name" value="P-loop containing nucleoside triphosphate hydrolases"/>
    <property type="match status" value="1"/>
</dbReference>
<feature type="domain" description="Kinesin motor" evidence="6">
    <location>
        <begin position="1"/>
        <end position="160"/>
    </location>
</feature>
<keyword evidence="8" id="KW-1185">Reference proteome</keyword>
<sequence>MSSGDKSPSQPVRALKNERRSIWKGWPDSSFLGPGSGSAWKEIEFVDEEEHDHTIPSRINLVDLAGSERCSKHRPAETGSSVSIKKFLLTLGKVISALSEHTSQNKVVFIPYRESVLTWLLKESLGGSSKTAMIATISPAASYMEESLSTLRFAKQACVTINIEDTNTKLIRGLINNTHSAHSSVSESTLPLICKELTGSAVEKLRTCGGNEESLPERLISDIPTIHTGVTAISDFYKHLDDENQENFFACNGETQSQLIMVTSAIERVAFFTM</sequence>
<dbReference type="InterPro" id="IPR001752">
    <property type="entry name" value="Kinesin_motor_dom"/>
</dbReference>
<protein>
    <recommendedName>
        <fullName evidence="4">Kinesin-like protein</fullName>
    </recommendedName>
</protein>
<dbReference type="Pfam" id="PF23313">
    <property type="entry name" value="4HB_KIF14"/>
    <property type="match status" value="1"/>
</dbReference>
<evidence type="ECO:0000256" key="1">
    <source>
        <dbReference type="ARBA" id="ARBA00022741"/>
    </source>
</evidence>
<feature type="region of interest" description="Disordered" evidence="5">
    <location>
        <begin position="1"/>
        <end position="20"/>
    </location>
</feature>
<comment type="similarity">
    <text evidence="3 4">Belongs to the TRAFAC class myosin-kinesin ATPase superfamily. Kinesin family.</text>
</comment>
<dbReference type="PANTHER" id="PTHR47117:SF5">
    <property type="entry name" value="KINESIN-LIKE PROTEIN KIF14"/>
    <property type="match status" value="1"/>
</dbReference>
<evidence type="ECO:0000256" key="4">
    <source>
        <dbReference type="RuleBase" id="RU000394"/>
    </source>
</evidence>
<dbReference type="InterPro" id="IPR019821">
    <property type="entry name" value="Kinesin_motor_CS"/>
</dbReference>
<dbReference type="InterPro" id="IPR027417">
    <property type="entry name" value="P-loop_NTPase"/>
</dbReference>